<protein>
    <submittedName>
        <fullName evidence="1">Uncharacterized protein</fullName>
    </submittedName>
</protein>
<dbReference type="EMBL" id="JALJOQ010000077">
    <property type="protein sequence ID" value="KAK9801327.1"/>
    <property type="molecule type" value="Genomic_DNA"/>
</dbReference>
<keyword evidence="2" id="KW-1185">Reference proteome</keyword>
<accession>A0AAW1P113</accession>
<organism evidence="1 2">
    <name type="scientific">Symbiochloris irregularis</name>
    <dbReference type="NCBI Taxonomy" id="706552"/>
    <lineage>
        <taxon>Eukaryota</taxon>
        <taxon>Viridiplantae</taxon>
        <taxon>Chlorophyta</taxon>
        <taxon>core chlorophytes</taxon>
        <taxon>Trebouxiophyceae</taxon>
        <taxon>Trebouxiales</taxon>
        <taxon>Trebouxiaceae</taxon>
        <taxon>Symbiochloris</taxon>
    </lineage>
</organism>
<reference evidence="1 2" key="1">
    <citation type="journal article" date="2024" name="Nat. Commun.">
        <title>Phylogenomics reveals the evolutionary origins of lichenization in chlorophyte algae.</title>
        <authorList>
            <person name="Puginier C."/>
            <person name="Libourel C."/>
            <person name="Otte J."/>
            <person name="Skaloud P."/>
            <person name="Haon M."/>
            <person name="Grisel S."/>
            <person name="Petersen M."/>
            <person name="Berrin J.G."/>
            <person name="Delaux P.M."/>
            <person name="Dal Grande F."/>
            <person name="Keller J."/>
        </authorList>
    </citation>
    <scope>NUCLEOTIDE SEQUENCE [LARGE SCALE GENOMIC DNA]</scope>
    <source>
        <strain evidence="1 2">SAG 2036</strain>
    </source>
</reference>
<name>A0AAW1P113_9CHLO</name>
<proteinExistence type="predicted"/>
<evidence type="ECO:0000313" key="2">
    <source>
        <dbReference type="Proteomes" id="UP001465755"/>
    </source>
</evidence>
<gene>
    <name evidence="1" type="ORF">WJX73_004012</name>
</gene>
<dbReference type="Proteomes" id="UP001465755">
    <property type="component" value="Unassembled WGS sequence"/>
</dbReference>
<evidence type="ECO:0000313" key="1">
    <source>
        <dbReference type="EMBL" id="KAK9801327.1"/>
    </source>
</evidence>
<dbReference type="AlphaFoldDB" id="A0AAW1P113"/>
<sequence>MIAPGTVKVESYVGVLLLADYLQAETWLMRGLQNLDCAVDAVLQQKELILSHAPNLLGVALASRVFMKTARVDQLDMLKWIMRGGSIVQAASMAVG</sequence>
<comment type="caution">
    <text evidence="1">The sequence shown here is derived from an EMBL/GenBank/DDBJ whole genome shotgun (WGS) entry which is preliminary data.</text>
</comment>